<dbReference type="GO" id="GO:0016787">
    <property type="term" value="F:hydrolase activity"/>
    <property type="evidence" value="ECO:0007669"/>
    <property type="project" value="UniProtKB-KW"/>
</dbReference>
<dbReference type="CDD" id="cd03443">
    <property type="entry name" value="PaaI_thioesterase"/>
    <property type="match status" value="1"/>
</dbReference>
<dbReference type="Gene3D" id="3.10.129.10">
    <property type="entry name" value="Hotdog Thioesterase"/>
    <property type="match status" value="1"/>
</dbReference>
<keyword evidence="3" id="KW-1185">Reference proteome</keyword>
<evidence type="ECO:0000313" key="3">
    <source>
        <dbReference type="Proteomes" id="UP001620597"/>
    </source>
</evidence>
<keyword evidence="2" id="KW-0378">Hydrolase</keyword>
<dbReference type="Proteomes" id="UP001620597">
    <property type="component" value="Unassembled WGS sequence"/>
</dbReference>
<dbReference type="EMBL" id="JBBKTX010000005">
    <property type="protein sequence ID" value="MFK4751902.1"/>
    <property type="molecule type" value="Genomic_DNA"/>
</dbReference>
<dbReference type="InterPro" id="IPR006683">
    <property type="entry name" value="Thioestr_dom"/>
</dbReference>
<dbReference type="InterPro" id="IPR029069">
    <property type="entry name" value="HotDog_dom_sf"/>
</dbReference>
<feature type="domain" description="Thioesterase" evidence="1">
    <location>
        <begin position="65"/>
        <end position="137"/>
    </location>
</feature>
<evidence type="ECO:0000313" key="2">
    <source>
        <dbReference type="EMBL" id="MFK4751902.1"/>
    </source>
</evidence>
<name>A0ABW8NG12_9GAMM</name>
<organism evidence="2 3">
    <name type="scientific">Oceanobacter antarcticus</name>
    <dbReference type="NCBI Taxonomy" id="3133425"/>
    <lineage>
        <taxon>Bacteria</taxon>
        <taxon>Pseudomonadati</taxon>
        <taxon>Pseudomonadota</taxon>
        <taxon>Gammaproteobacteria</taxon>
        <taxon>Oceanospirillales</taxon>
        <taxon>Oceanospirillaceae</taxon>
        <taxon>Oceanobacter</taxon>
    </lineage>
</organism>
<gene>
    <name evidence="2" type="ORF">WG929_05705</name>
</gene>
<proteinExistence type="predicted"/>
<reference evidence="2 3" key="1">
    <citation type="submission" date="2024-03" db="EMBL/GenBank/DDBJ databases">
        <title>High-quality draft genome sequence of Oceanobacter sp. wDCs-4.</title>
        <authorList>
            <person name="Dong C."/>
        </authorList>
    </citation>
    <scope>NUCLEOTIDE SEQUENCE [LARGE SCALE GENOMIC DNA]</scope>
    <source>
        <strain evidence="3">wDCs-4</strain>
    </source>
</reference>
<evidence type="ECO:0000259" key="1">
    <source>
        <dbReference type="Pfam" id="PF03061"/>
    </source>
</evidence>
<dbReference type="RefSeq" id="WP_416205261.1">
    <property type="nucleotide sequence ID" value="NZ_JBBKTX010000005.1"/>
</dbReference>
<comment type="caution">
    <text evidence="2">The sequence shown here is derived from an EMBL/GenBank/DDBJ whole genome shotgun (WGS) entry which is preliminary data.</text>
</comment>
<protein>
    <submittedName>
        <fullName evidence="2">PaaI family thioesterase</fullName>
        <ecNumber evidence="2">3.1.2.-</ecNumber>
    </submittedName>
</protein>
<dbReference type="Pfam" id="PF03061">
    <property type="entry name" value="4HBT"/>
    <property type="match status" value="1"/>
</dbReference>
<sequence length="160" mass="17400">MTALSVLQFADVVQRARIQGDYQALMSSIPYAGVIGAEVSLQEGELLFRLPQNPDNIGNPLLPAIHGGVIGGFMELAASIQVLVRSEPMGLPKMIDFSLDYLRAGRDQDTFVDCQIWRQGARVANVAITAWQNDRQQPIATARAHFLLSSSFGDEGLSAQ</sequence>
<dbReference type="SUPFAM" id="SSF54637">
    <property type="entry name" value="Thioesterase/thiol ester dehydrase-isomerase"/>
    <property type="match status" value="1"/>
</dbReference>
<dbReference type="EC" id="3.1.2.-" evidence="2"/>
<accession>A0ABW8NG12</accession>